<proteinExistence type="predicted"/>
<evidence type="ECO:0000313" key="2">
    <source>
        <dbReference type="Proteomes" id="UP000217083"/>
    </source>
</evidence>
<accession>A0A263BQA3</accession>
<dbReference type="Proteomes" id="UP000217083">
    <property type="component" value="Unassembled WGS sequence"/>
</dbReference>
<sequence>MGEREDIISLSVPLEEEYETVIRLTVSGIAAQMGYTYKSIEDIKNSISEVYRQSLLKVKEEDWIFSAMFHVKLSALIAELVVKNKTKSIDCDEYDVNEFFSLEHVKSLMDSVNILKHDDSMKVVIKKLLYNSKEKKIEQESSAL</sequence>
<keyword evidence="2" id="KW-1185">Reference proteome</keyword>
<evidence type="ECO:0000313" key="1">
    <source>
        <dbReference type="EMBL" id="OZM55762.1"/>
    </source>
</evidence>
<comment type="caution">
    <text evidence="1">The sequence shown here is derived from an EMBL/GenBank/DDBJ whole genome shotgun (WGS) entry which is preliminary data.</text>
</comment>
<dbReference type="RefSeq" id="WP_094926645.1">
    <property type="nucleotide sequence ID" value="NZ_NPIA01000013.1"/>
</dbReference>
<reference evidence="1 2" key="2">
    <citation type="submission" date="2017-09" db="EMBL/GenBank/DDBJ databases">
        <title>Bacillus patelloidae sp. nov., isolated from the intestinal tract of a marine limpet.</title>
        <authorList>
            <person name="Liu R."/>
            <person name="Dong C."/>
            <person name="Shao Z."/>
        </authorList>
    </citation>
    <scope>NUCLEOTIDE SEQUENCE [LARGE SCALE GENOMIC DNA]</scope>
    <source>
        <strain evidence="1 2">SA5d-4</strain>
    </source>
</reference>
<gene>
    <name evidence="1" type="ORF">CIB95_15480</name>
</gene>
<reference evidence="2" key="1">
    <citation type="submission" date="2017-08" db="EMBL/GenBank/DDBJ databases">
        <authorList>
            <person name="Huang Z."/>
        </authorList>
    </citation>
    <scope>NUCLEOTIDE SEQUENCE [LARGE SCALE GENOMIC DNA]</scope>
    <source>
        <strain evidence="2">SA5d-4</strain>
    </source>
</reference>
<name>A0A263BQA3_9BACI</name>
<protein>
    <submittedName>
        <fullName evidence="1">Uncharacterized protein</fullName>
    </submittedName>
</protein>
<dbReference type="AlphaFoldDB" id="A0A263BQA3"/>
<organism evidence="1 2">
    <name type="scientific">Lottiidibacillus patelloidae</name>
    <dbReference type="NCBI Taxonomy" id="2670334"/>
    <lineage>
        <taxon>Bacteria</taxon>
        <taxon>Bacillati</taxon>
        <taxon>Bacillota</taxon>
        <taxon>Bacilli</taxon>
        <taxon>Bacillales</taxon>
        <taxon>Bacillaceae</taxon>
        <taxon>Lottiidibacillus</taxon>
    </lineage>
</organism>
<dbReference type="EMBL" id="NPIA01000013">
    <property type="protein sequence ID" value="OZM55762.1"/>
    <property type="molecule type" value="Genomic_DNA"/>
</dbReference>